<keyword evidence="2" id="KW-1185">Reference proteome</keyword>
<protein>
    <submittedName>
        <fullName evidence="1">Uncharacterized protein</fullName>
    </submittedName>
</protein>
<organism evidence="1 2">
    <name type="scientific">Neptunicoccus cionae</name>
    <dbReference type="NCBI Taxonomy" id="2035344"/>
    <lineage>
        <taxon>Bacteria</taxon>
        <taxon>Pseudomonadati</taxon>
        <taxon>Pseudomonadota</taxon>
        <taxon>Alphaproteobacteria</taxon>
        <taxon>Rhodobacterales</taxon>
        <taxon>Paracoccaceae</taxon>
        <taxon>Neptunicoccus</taxon>
    </lineage>
</organism>
<dbReference type="AlphaFoldDB" id="A0A916QXB7"/>
<sequence length="55" mass="6458">MFNSIAKALMIASRQDGRGPISYHDLNSEAYRHEERKKLELERQAALRRIHSLHI</sequence>
<proteinExistence type="predicted"/>
<evidence type="ECO:0000313" key="1">
    <source>
        <dbReference type="EMBL" id="GGA18317.1"/>
    </source>
</evidence>
<dbReference type="EMBL" id="BMKA01000002">
    <property type="protein sequence ID" value="GGA18317.1"/>
    <property type="molecule type" value="Genomic_DNA"/>
</dbReference>
<comment type="caution">
    <text evidence="1">The sequence shown here is derived from an EMBL/GenBank/DDBJ whole genome shotgun (WGS) entry which is preliminary data.</text>
</comment>
<reference evidence="1" key="1">
    <citation type="journal article" date="2014" name="Int. J. Syst. Evol. Microbiol.">
        <title>Complete genome sequence of Corynebacterium casei LMG S-19264T (=DSM 44701T), isolated from a smear-ripened cheese.</title>
        <authorList>
            <consortium name="US DOE Joint Genome Institute (JGI-PGF)"/>
            <person name="Walter F."/>
            <person name="Albersmeier A."/>
            <person name="Kalinowski J."/>
            <person name="Ruckert C."/>
        </authorList>
    </citation>
    <scope>NUCLEOTIDE SEQUENCE</scope>
    <source>
        <strain evidence="1">CGMCC 1.15880</strain>
    </source>
</reference>
<name>A0A916QXB7_9RHOB</name>
<dbReference type="Proteomes" id="UP000628017">
    <property type="component" value="Unassembled WGS sequence"/>
</dbReference>
<dbReference type="RefSeq" id="WP_188673807.1">
    <property type="nucleotide sequence ID" value="NZ_BMKA01000002.1"/>
</dbReference>
<evidence type="ECO:0000313" key="2">
    <source>
        <dbReference type="Proteomes" id="UP000628017"/>
    </source>
</evidence>
<reference evidence="1" key="2">
    <citation type="submission" date="2020-09" db="EMBL/GenBank/DDBJ databases">
        <authorList>
            <person name="Sun Q."/>
            <person name="Zhou Y."/>
        </authorList>
    </citation>
    <scope>NUCLEOTIDE SEQUENCE</scope>
    <source>
        <strain evidence="1">CGMCC 1.15880</strain>
    </source>
</reference>
<accession>A0A916QXB7</accession>
<gene>
    <name evidence="1" type="ORF">GCM10011498_18730</name>
</gene>